<name>A0A3D8GTW1_9BACI</name>
<evidence type="ECO:0000259" key="2">
    <source>
        <dbReference type="Pfam" id="PF03358"/>
    </source>
</evidence>
<dbReference type="Gene3D" id="3.40.50.360">
    <property type="match status" value="1"/>
</dbReference>
<dbReference type="InterPro" id="IPR050712">
    <property type="entry name" value="NAD(P)H-dep_reductase"/>
</dbReference>
<dbReference type="RefSeq" id="WP_115451583.1">
    <property type="nucleotide sequence ID" value="NZ_QNQT01000002.1"/>
</dbReference>
<evidence type="ECO:0000313" key="4">
    <source>
        <dbReference type="Proteomes" id="UP000257144"/>
    </source>
</evidence>
<dbReference type="InterPro" id="IPR005025">
    <property type="entry name" value="FMN_Rdtase-like_dom"/>
</dbReference>
<sequence length="180" mass="20211">MKIVAIVGSIRKDSLNMYFAKTMQERYQDKLDIEIADIRSLPHYDQDEENNPPQSVKDFKQSIADADGVIIITPEYNWSIPGVLKNALDWASRVEKVFIGKPVFPMGVTMGTLGTIRAQLHLREILTGLQAKQMPAAGNEILIGFANQKFDAQTGRLVDEQTLSFLDSKIEVFIDLIKTV</sequence>
<dbReference type="Pfam" id="PF03358">
    <property type="entry name" value="FMN_red"/>
    <property type="match status" value="1"/>
</dbReference>
<keyword evidence="4" id="KW-1185">Reference proteome</keyword>
<comment type="similarity">
    <text evidence="1">Belongs to the azoreductase type 2 family.</text>
</comment>
<dbReference type="InterPro" id="IPR029039">
    <property type="entry name" value="Flavoprotein-like_sf"/>
</dbReference>
<dbReference type="Proteomes" id="UP000257144">
    <property type="component" value="Unassembled WGS sequence"/>
</dbReference>
<dbReference type="PANTHER" id="PTHR30543:SF21">
    <property type="entry name" value="NAD(P)H-DEPENDENT FMN REDUCTASE LOT6"/>
    <property type="match status" value="1"/>
</dbReference>
<comment type="caution">
    <text evidence="3">The sequence shown here is derived from an EMBL/GenBank/DDBJ whole genome shotgun (WGS) entry which is preliminary data.</text>
</comment>
<dbReference type="AlphaFoldDB" id="A0A3D8GTW1"/>
<dbReference type="GO" id="GO:0005829">
    <property type="term" value="C:cytosol"/>
    <property type="evidence" value="ECO:0007669"/>
    <property type="project" value="TreeGrafter"/>
</dbReference>
<evidence type="ECO:0000313" key="3">
    <source>
        <dbReference type="EMBL" id="RDU37914.1"/>
    </source>
</evidence>
<dbReference type="SUPFAM" id="SSF52218">
    <property type="entry name" value="Flavoproteins"/>
    <property type="match status" value="1"/>
</dbReference>
<dbReference type="GO" id="GO:0016491">
    <property type="term" value="F:oxidoreductase activity"/>
    <property type="evidence" value="ECO:0007669"/>
    <property type="project" value="InterPro"/>
</dbReference>
<organism evidence="3 4">
    <name type="scientific">Neobacillus piezotolerans</name>
    <dbReference type="NCBI Taxonomy" id="2259171"/>
    <lineage>
        <taxon>Bacteria</taxon>
        <taxon>Bacillati</taxon>
        <taxon>Bacillota</taxon>
        <taxon>Bacilli</taxon>
        <taxon>Bacillales</taxon>
        <taxon>Bacillaceae</taxon>
        <taxon>Neobacillus</taxon>
    </lineage>
</organism>
<dbReference type="OrthoDB" id="9812295at2"/>
<evidence type="ECO:0000256" key="1">
    <source>
        <dbReference type="ARBA" id="ARBA00009428"/>
    </source>
</evidence>
<gene>
    <name evidence="3" type="ORF">DRW41_08880</name>
</gene>
<dbReference type="GO" id="GO:0010181">
    <property type="term" value="F:FMN binding"/>
    <property type="evidence" value="ECO:0007669"/>
    <property type="project" value="TreeGrafter"/>
</dbReference>
<dbReference type="PANTHER" id="PTHR30543">
    <property type="entry name" value="CHROMATE REDUCTASE"/>
    <property type="match status" value="1"/>
</dbReference>
<proteinExistence type="inferred from homology"/>
<feature type="domain" description="NADPH-dependent FMN reductase-like" evidence="2">
    <location>
        <begin position="1"/>
        <end position="136"/>
    </location>
</feature>
<protein>
    <submittedName>
        <fullName evidence="3">NADPH-dependent FMN reductase</fullName>
    </submittedName>
</protein>
<reference evidence="3 4" key="1">
    <citation type="submission" date="2018-07" db="EMBL/GenBank/DDBJ databases">
        <title>Bacillus sp. YLB-04 draft genome sequence.</title>
        <authorList>
            <person name="Yu L."/>
            <person name="Tang X."/>
        </authorList>
    </citation>
    <scope>NUCLEOTIDE SEQUENCE [LARGE SCALE GENOMIC DNA]</scope>
    <source>
        <strain evidence="3 4">YLB-04</strain>
    </source>
</reference>
<dbReference type="EMBL" id="QNQT01000002">
    <property type="protein sequence ID" value="RDU37914.1"/>
    <property type="molecule type" value="Genomic_DNA"/>
</dbReference>
<accession>A0A3D8GTW1</accession>